<gene>
    <name evidence="2" type="ORF">C3Y98_04985</name>
</gene>
<dbReference type="EMBL" id="PQVH01000008">
    <property type="protein sequence ID" value="TFW71912.1"/>
    <property type="molecule type" value="Genomic_DNA"/>
</dbReference>
<evidence type="ECO:0000313" key="2">
    <source>
        <dbReference type="EMBL" id="TFW71912.1"/>
    </source>
</evidence>
<dbReference type="Gene3D" id="3.30.700.10">
    <property type="entry name" value="Glycoprotein, Type 4 Pilin"/>
    <property type="match status" value="1"/>
</dbReference>
<comment type="caution">
    <text evidence="2">The sequence shown here is derived from an EMBL/GenBank/DDBJ whole genome shotgun (WGS) entry which is preliminary data.</text>
</comment>
<dbReference type="Proteomes" id="UP000297706">
    <property type="component" value="Unassembled WGS sequence"/>
</dbReference>
<protein>
    <submittedName>
        <fullName evidence="2">Type II secretion system protein</fullName>
    </submittedName>
</protein>
<evidence type="ECO:0000313" key="3">
    <source>
        <dbReference type="Proteomes" id="UP000297706"/>
    </source>
</evidence>
<proteinExistence type="predicted"/>
<keyword evidence="1" id="KW-0812">Transmembrane</keyword>
<evidence type="ECO:0000256" key="1">
    <source>
        <dbReference type="SAM" id="Phobius"/>
    </source>
</evidence>
<dbReference type="InterPro" id="IPR012902">
    <property type="entry name" value="N_methyl_site"/>
</dbReference>
<dbReference type="SUPFAM" id="SSF54523">
    <property type="entry name" value="Pili subunits"/>
    <property type="match status" value="1"/>
</dbReference>
<dbReference type="InterPro" id="IPR045584">
    <property type="entry name" value="Pilin-like"/>
</dbReference>
<feature type="transmembrane region" description="Helical" evidence="1">
    <location>
        <begin position="12"/>
        <end position="40"/>
    </location>
</feature>
<sequence length="281" mass="30200">MPSHARRRLEPAFTQGFTLVELVVVITIVGILAGGVALFIGNPTQSFFDSERRASLSDRADIALRRMSRDIRNALPNSVRTTVNGADSMLEFTPVLKAGRYRAAVGTAPATDNPLDFSNPTDTNFDVLGTAMTVTNNQSLVIYNLGISGADVYQGTSRRTLNAANNSNTLSFTGSSFPLASPSNRFQVVATPVTYACDMTNRILWRYQGYAFQAAQPASIAALDGLAGVQRSQLANNLESCQITYTSGVLQRSGIVSVNISLTEDTARVTLMHQINVANSP</sequence>
<accession>A0A4Y9VST0</accession>
<dbReference type="NCBIfam" id="TIGR02532">
    <property type="entry name" value="IV_pilin_GFxxxE"/>
    <property type="match status" value="1"/>
</dbReference>
<name>A0A4Y9VST0_9PROT</name>
<dbReference type="Pfam" id="PF07963">
    <property type="entry name" value="N_methyl"/>
    <property type="match status" value="1"/>
</dbReference>
<organism evidence="2 3">
    <name type="scientific">Methylotenera oryzisoli</name>
    <dbReference type="NCBI Taxonomy" id="2080758"/>
    <lineage>
        <taxon>Bacteria</taxon>
        <taxon>Pseudomonadati</taxon>
        <taxon>Pseudomonadota</taxon>
        <taxon>Betaproteobacteria</taxon>
        <taxon>Nitrosomonadales</taxon>
        <taxon>Methylophilaceae</taxon>
        <taxon>Methylotenera</taxon>
    </lineage>
</organism>
<dbReference type="OrthoDB" id="9788802at2"/>
<dbReference type="AlphaFoldDB" id="A0A4Y9VST0"/>
<keyword evidence="3" id="KW-1185">Reference proteome</keyword>
<keyword evidence="1" id="KW-0472">Membrane</keyword>
<reference evidence="2 3" key="1">
    <citation type="submission" date="2018-02" db="EMBL/GenBank/DDBJ databases">
        <title>A novel lanthanide dependent methylotroph, Methylotenera sp. La3113.</title>
        <authorList>
            <person name="Lv H."/>
            <person name="Tani A."/>
        </authorList>
    </citation>
    <scope>NUCLEOTIDE SEQUENCE [LARGE SCALE GENOMIC DNA]</scope>
    <source>
        <strain evidence="2 3">La3113</strain>
    </source>
</reference>
<dbReference type="PROSITE" id="PS00409">
    <property type="entry name" value="PROKAR_NTER_METHYL"/>
    <property type="match status" value="1"/>
</dbReference>
<keyword evidence="1" id="KW-1133">Transmembrane helix</keyword>